<feature type="region of interest" description="Disordered" evidence="1">
    <location>
        <begin position="152"/>
        <end position="188"/>
    </location>
</feature>
<dbReference type="EMBL" id="CAKKNE010000001">
    <property type="protein sequence ID" value="CAH0365367.1"/>
    <property type="molecule type" value="Genomic_DNA"/>
</dbReference>
<protein>
    <submittedName>
        <fullName evidence="2">Uncharacterized protein</fullName>
    </submittedName>
</protein>
<evidence type="ECO:0000313" key="3">
    <source>
        <dbReference type="Proteomes" id="UP000789595"/>
    </source>
</evidence>
<reference evidence="2" key="1">
    <citation type="submission" date="2021-11" db="EMBL/GenBank/DDBJ databases">
        <authorList>
            <consortium name="Genoscope - CEA"/>
            <person name="William W."/>
        </authorList>
    </citation>
    <scope>NUCLEOTIDE SEQUENCE</scope>
</reference>
<evidence type="ECO:0000313" key="2">
    <source>
        <dbReference type="EMBL" id="CAH0365367.1"/>
    </source>
</evidence>
<feature type="region of interest" description="Disordered" evidence="1">
    <location>
        <begin position="841"/>
        <end position="872"/>
    </location>
</feature>
<proteinExistence type="predicted"/>
<name>A0A8J2S611_9STRA</name>
<accession>A0A8J2S611</accession>
<dbReference type="Proteomes" id="UP000789595">
    <property type="component" value="Unassembled WGS sequence"/>
</dbReference>
<feature type="region of interest" description="Disordered" evidence="1">
    <location>
        <begin position="672"/>
        <end position="698"/>
    </location>
</feature>
<dbReference type="PROSITE" id="PS50096">
    <property type="entry name" value="IQ"/>
    <property type="match status" value="1"/>
</dbReference>
<evidence type="ECO:0000256" key="1">
    <source>
        <dbReference type="SAM" id="MobiDB-lite"/>
    </source>
</evidence>
<organism evidence="2 3">
    <name type="scientific">Pelagomonas calceolata</name>
    <dbReference type="NCBI Taxonomy" id="35677"/>
    <lineage>
        <taxon>Eukaryota</taxon>
        <taxon>Sar</taxon>
        <taxon>Stramenopiles</taxon>
        <taxon>Ochrophyta</taxon>
        <taxon>Pelagophyceae</taxon>
        <taxon>Pelagomonadales</taxon>
        <taxon>Pelagomonadaceae</taxon>
        <taxon>Pelagomonas</taxon>
    </lineage>
</organism>
<comment type="caution">
    <text evidence="2">The sequence shown here is derived from an EMBL/GenBank/DDBJ whole genome shotgun (WGS) entry which is preliminary data.</text>
</comment>
<sequence>MPPRRPRRGGGLPGTPGYDAQLREAEELLNSLTGAADMTTAEIQRTLRAPRLDALPRRPEVSRRRNVPELGGIDALRLAAGEPANIRFEWRQGALTVVGFVDAASEARAKRAGAVLDARLVSCNGVALQGKSQGQVMQRMQSTASVARQLGFAPPLNTEPPPPGPKSPPAKAKRFAAEDDPAAARKRRLARAAAAANLLKAKDEPQKPFAAMEPSQVDLQPQPPSLDAWLGRAPAPAVTKAPAHADPYSTGARRRRITHEHASRVARPLIAEALRRVQRRRLERLAAVAAQRRRRGTCGRRKAAQRRYWRLYAAAVAVQSCIRGHQYRLRRLVAAVLLAQCFIRRLRALRLLRRMRAQRFRTRAEACLTAQRVLRGRRGRRVAARLRRARVGARRFFAIAREGVRARVFLRWLRDTKRGKRLAAAAQRWWRLLVKRWRWRAMLRRCRTLFPVARARATRMRRDAAWAAWRAAFQKRRRDDAIRAFQAARAAAELLRLLAAKRGYSSSSSSAASVSDDDNEEKACPMSPRRCIKCGNVGRVPMASTDGLCVECINERYMSAKRLELRRRGLAAVRLQRRIRGAAARRYAALLRAARDKLRWELLMMSCQRRVAALWRGSRARYALLMKQRATIVIQCAERCRQARARRKVLFDAWYEGLLKLGDHMFEELADWPGPDPERLPDGSWPPPPGVPPVSELKDSDDPWDQLMCIVLRGVQKGDPEKDHIPTQEEWDQMERDGEDPAAIAVLQFILQQTPPPPGCLDVPRLLKILRENLPKRPLVLPPPPKVDVQFDYPPGHPLRDESDEAERKRRQPPPKPPLSEVEKFLERWYEDHPDCERIDIPDCSIWNPDLQKPGAFPPPPPSGGVEESKGA</sequence>
<feature type="region of interest" description="Disordered" evidence="1">
    <location>
        <begin position="777"/>
        <end position="822"/>
    </location>
</feature>
<gene>
    <name evidence="2" type="ORF">PECAL_1P18060</name>
</gene>
<keyword evidence="3" id="KW-1185">Reference proteome</keyword>
<feature type="compositionally biased region" description="Pro residues" evidence="1">
    <location>
        <begin position="157"/>
        <end position="168"/>
    </location>
</feature>
<dbReference type="AlphaFoldDB" id="A0A8J2S611"/>